<dbReference type="EMBL" id="LUGG01000013">
    <property type="protein sequence ID" value="OBZ70655.1"/>
    <property type="molecule type" value="Genomic_DNA"/>
</dbReference>
<feature type="compositionally biased region" description="Basic and acidic residues" evidence="1">
    <location>
        <begin position="104"/>
        <end position="119"/>
    </location>
</feature>
<feature type="compositionally biased region" description="Basic and acidic residues" evidence="1">
    <location>
        <begin position="261"/>
        <end position="275"/>
    </location>
</feature>
<reference evidence="3 4" key="1">
    <citation type="submission" date="2016-03" db="EMBL/GenBank/DDBJ databases">
        <title>Whole genome sequencing of Grifola frondosa 9006-11.</title>
        <authorList>
            <person name="Min B."/>
            <person name="Park H."/>
            <person name="Kim J.-G."/>
            <person name="Cho H."/>
            <person name="Oh Y.-L."/>
            <person name="Kong W.-S."/>
            <person name="Choi I.-G."/>
        </authorList>
    </citation>
    <scope>NUCLEOTIDE SEQUENCE [LARGE SCALE GENOMIC DNA]</scope>
    <source>
        <strain evidence="3 4">9006-11</strain>
    </source>
</reference>
<comment type="caution">
    <text evidence="3">The sequence shown here is derived from an EMBL/GenBank/DDBJ whole genome shotgun (WGS) entry which is preliminary data.</text>
</comment>
<feature type="compositionally biased region" description="Low complexity" evidence="1">
    <location>
        <begin position="27"/>
        <end position="52"/>
    </location>
</feature>
<dbReference type="SMART" id="SM00577">
    <property type="entry name" value="CPDc"/>
    <property type="match status" value="1"/>
</dbReference>
<evidence type="ECO:0000259" key="2">
    <source>
        <dbReference type="PROSITE" id="PS50969"/>
    </source>
</evidence>
<dbReference type="FunFam" id="3.40.50.1000:FF:000093">
    <property type="entry name" value="NLI interacting factor-like phosphatase family protein"/>
    <property type="match status" value="1"/>
</dbReference>
<proteinExistence type="predicted"/>
<dbReference type="AlphaFoldDB" id="A0A1C7M147"/>
<dbReference type="InterPro" id="IPR023214">
    <property type="entry name" value="HAD_sf"/>
</dbReference>
<feature type="compositionally biased region" description="Polar residues" evidence="1">
    <location>
        <begin position="1"/>
        <end position="13"/>
    </location>
</feature>
<dbReference type="STRING" id="5627.A0A1C7M147"/>
<evidence type="ECO:0000256" key="1">
    <source>
        <dbReference type="SAM" id="MobiDB-lite"/>
    </source>
</evidence>
<gene>
    <name evidence="3" type="primary">PSR2</name>
    <name evidence="3" type="ORF">A0H81_09117</name>
</gene>
<dbReference type="GO" id="GO:0016791">
    <property type="term" value="F:phosphatase activity"/>
    <property type="evidence" value="ECO:0007669"/>
    <property type="project" value="InterPro"/>
</dbReference>
<dbReference type="InterPro" id="IPR011948">
    <property type="entry name" value="Dullard_phosphatase"/>
</dbReference>
<organism evidence="3 4">
    <name type="scientific">Grifola frondosa</name>
    <name type="common">Maitake</name>
    <name type="synonym">Polyporus frondosus</name>
    <dbReference type="NCBI Taxonomy" id="5627"/>
    <lineage>
        <taxon>Eukaryota</taxon>
        <taxon>Fungi</taxon>
        <taxon>Dikarya</taxon>
        <taxon>Basidiomycota</taxon>
        <taxon>Agaricomycotina</taxon>
        <taxon>Agaricomycetes</taxon>
        <taxon>Polyporales</taxon>
        <taxon>Grifolaceae</taxon>
        <taxon>Grifola</taxon>
    </lineage>
</organism>
<dbReference type="InterPro" id="IPR050365">
    <property type="entry name" value="TIM50"/>
</dbReference>
<dbReference type="InterPro" id="IPR004274">
    <property type="entry name" value="FCP1_dom"/>
</dbReference>
<feature type="region of interest" description="Disordered" evidence="1">
    <location>
        <begin position="200"/>
        <end position="279"/>
    </location>
</feature>
<feature type="compositionally biased region" description="Low complexity" evidence="1">
    <location>
        <begin position="87"/>
        <end position="99"/>
    </location>
</feature>
<dbReference type="Gene3D" id="3.40.50.1000">
    <property type="entry name" value="HAD superfamily/HAD-like"/>
    <property type="match status" value="1"/>
</dbReference>
<dbReference type="OMA" id="NFHELIT"/>
<evidence type="ECO:0000313" key="4">
    <source>
        <dbReference type="Proteomes" id="UP000092993"/>
    </source>
</evidence>
<dbReference type="Proteomes" id="UP000092993">
    <property type="component" value="Unassembled WGS sequence"/>
</dbReference>
<feature type="compositionally biased region" description="Low complexity" evidence="1">
    <location>
        <begin position="218"/>
        <end position="228"/>
    </location>
</feature>
<feature type="compositionally biased region" description="Polar residues" evidence="1">
    <location>
        <begin position="243"/>
        <end position="258"/>
    </location>
</feature>
<feature type="region of interest" description="Disordered" evidence="1">
    <location>
        <begin position="1"/>
        <end position="165"/>
    </location>
</feature>
<dbReference type="PANTHER" id="PTHR12210">
    <property type="entry name" value="DULLARD PROTEIN PHOSPHATASE"/>
    <property type="match status" value="1"/>
</dbReference>
<dbReference type="PROSITE" id="PS50969">
    <property type="entry name" value="FCP1"/>
    <property type="match status" value="1"/>
</dbReference>
<dbReference type="SUPFAM" id="SSF56784">
    <property type="entry name" value="HAD-like"/>
    <property type="match status" value="1"/>
</dbReference>
<evidence type="ECO:0000313" key="3">
    <source>
        <dbReference type="EMBL" id="OBZ70655.1"/>
    </source>
</evidence>
<feature type="compositionally biased region" description="Basic and acidic residues" evidence="1">
    <location>
        <begin position="147"/>
        <end position="160"/>
    </location>
</feature>
<feature type="domain" description="FCP1 homology" evidence="2">
    <location>
        <begin position="330"/>
        <end position="488"/>
    </location>
</feature>
<dbReference type="OrthoDB" id="277011at2759"/>
<dbReference type="CDD" id="cd07521">
    <property type="entry name" value="HAD_FCP1-like"/>
    <property type="match status" value="1"/>
</dbReference>
<name>A0A1C7M147_GRIFR</name>
<sequence>MVAAQPSHSSANPQAPEAGLDKSAGEGSSNASDSRAAGRSASTTSSSGPARAQDGTSVDHSFSDGPESAHGPPTSFPTQPELSCSGPAPATPAAMITTTSSETHQTEDSDSAKEREKGEYTTTFTAPVGKRRRDGRLVSSGAFSASSEKDQPPSPDDSKAPSRRKKPFLSRLARIWTSCFHPSRRTHIIEIDEGIITQASDEKETIKETETSSKPTRESSTSTTEIIVPPTPTTRLLPISETDGLTSGAVQPPGSTGENLAHAHEHGRIPPRDSIEDSDGSFTEEAVLRELVMVIEVEDEEQRLIKKGGAGIPIGQDGQPCPLLPPVAPEYLGRKCLVLDLDETLVHSSLKAVPSPDYIVPVEIESYWHNFYVLKRPGVDDFLRRMGEIYEVVVFTASLSKYADPVLDRLDPSRSVAHRLFRESCYNHRGNYVKDLSQLGRPVGDTIILDNSPASYIFHPHNAVPVSSWFNDPHDTELTDLCPFLTDLVTVDDSIYKVTLFLPLHEQTGQLYTLITKLLSRSVSSSLLGEYPLAIIARSLTLSFSQLSILYPR</sequence>
<dbReference type="InterPro" id="IPR036412">
    <property type="entry name" value="HAD-like_sf"/>
</dbReference>
<dbReference type="Pfam" id="PF03031">
    <property type="entry name" value="NIF"/>
    <property type="match status" value="1"/>
</dbReference>
<protein>
    <submittedName>
        <fullName evidence="3">Putative phosphatase PSR2</fullName>
    </submittedName>
</protein>
<keyword evidence="4" id="KW-1185">Reference proteome</keyword>
<feature type="compositionally biased region" description="Basic and acidic residues" evidence="1">
    <location>
        <begin position="200"/>
        <end position="217"/>
    </location>
</feature>
<dbReference type="NCBIfam" id="TIGR02251">
    <property type="entry name" value="HIF-SF_euk"/>
    <property type="match status" value="1"/>
</dbReference>
<accession>A0A1C7M147</accession>